<keyword evidence="1" id="KW-0472">Membrane</keyword>
<feature type="transmembrane region" description="Helical" evidence="1">
    <location>
        <begin position="16"/>
        <end position="40"/>
    </location>
</feature>
<dbReference type="HOGENOM" id="CLU_1760680_0_0_1"/>
<dbReference type="KEGG" id="dan:6496532"/>
<dbReference type="GeneID" id="6496532"/>
<accession>B3MGY9</accession>
<dbReference type="Proteomes" id="UP000007801">
    <property type="component" value="Unassembled WGS sequence"/>
</dbReference>
<dbReference type="InParanoid" id="B3MGY9"/>
<feature type="transmembrane region" description="Helical" evidence="1">
    <location>
        <begin position="83"/>
        <end position="101"/>
    </location>
</feature>
<sequence>MVMKTCCFYFQLQRGVFFIGCFYIGVDIFRLCFHLMVLYFPFDFVHAWYIPQRIRRRRSEVVFERYEDDVQQLVSTTLYRNPAQIIIILCLDLVTDCFIIIGTKHFNLGVMAVGVWLLKAVFVCVVYAVVVLALAFVYMRWILVMVFFCVLVMEVYFVVVVAAKFEYLRRKKYRNEGSNEYEDVDETIV</sequence>
<feature type="transmembrane region" description="Helical" evidence="1">
    <location>
        <begin position="142"/>
        <end position="165"/>
    </location>
</feature>
<feature type="transmembrane region" description="Helical" evidence="1">
    <location>
        <begin position="113"/>
        <end position="136"/>
    </location>
</feature>
<dbReference type="EMBL" id="CH902619">
    <property type="protein sequence ID" value="EDV37907.2"/>
    <property type="molecule type" value="Genomic_DNA"/>
</dbReference>
<protein>
    <submittedName>
        <fullName evidence="2">Uncharacterized protein</fullName>
    </submittedName>
</protein>
<evidence type="ECO:0000313" key="2">
    <source>
        <dbReference type="EMBL" id="EDV37907.2"/>
    </source>
</evidence>
<dbReference type="AlphaFoldDB" id="B3MGY9"/>
<organism evidence="2 3">
    <name type="scientific">Drosophila ananassae</name>
    <name type="common">Fruit fly</name>
    <dbReference type="NCBI Taxonomy" id="7217"/>
    <lineage>
        <taxon>Eukaryota</taxon>
        <taxon>Metazoa</taxon>
        <taxon>Ecdysozoa</taxon>
        <taxon>Arthropoda</taxon>
        <taxon>Hexapoda</taxon>
        <taxon>Insecta</taxon>
        <taxon>Pterygota</taxon>
        <taxon>Neoptera</taxon>
        <taxon>Endopterygota</taxon>
        <taxon>Diptera</taxon>
        <taxon>Brachycera</taxon>
        <taxon>Muscomorpha</taxon>
        <taxon>Ephydroidea</taxon>
        <taxon>Drosophilidae</taxon>
        <taxon>Drosophila</taxon>
        <taxon>Sophophora</taxon>
    </lineage>
</organism>
<evidence type="ECO:0000313" key="3">
    <source>
        <dbReference type="Proteomes" id="UP000007801"/>
    </source>
</evidence>
<reference evidence="2 3" key="1">
    <citation type="journal article" date="2007" name="Nature">
        <title>Evolution of genes and genomes on the Drosophila phylogeny.</title>
        <authorList>
            <consortium name="Drosophila 12 Genomes Consortium"/>
            <person name="Clark A.G."/>
            <person name="Eisen M.B."/>
            <person name="Smith D.R."/>
            <person name="Bergman C.M."/>
            <person name="Oliver B."/>
            <person name="Markow T.A."/>
            <person name="Kaufman T.C."/>
            <person name="Kellis M."/>
            <person name="Gelbart W."/>
            <person name="Iyer V.N."/>
            <person name="Pollard D.A."/>
            <person name="Sackton T.B."/>
            <person name="Larracuente A.M."/>
            <person name="Singh N.D."/>
            <person name="Abad J.P."/>
            <person name="Abt D.N."/>
            <person name="Adryan B."/>
            <person name="Aguade M."/>
            <person name="Akashi H."/>
            <person name="Anderson W.W."/>
            <person name="Aquadro C.F."/>
            <person name="Ardell D.H."/>
            <person name="Arguello R."/>
            <person name="Artieri C.G."/>
            <person name="Barbash D.A."/>
            <person name="Barker D."/>
            <person name="Barsanti P."/>
            <person name="Batterham P."/>
            <person name="Batzoglou S."/>
            <person name="Begun D."/>
            <person name="Bhutkar A."/>
            <person name="Blanco E."/>
            <person name="Bosak S.A."/>
            <person name="Bradley R.K."/>
            <person name="Brand A.D."/>
            <person name="Brent M.R."/>
            <person name="Brooks A.N."/>
            <person name="Brown R.H."/>
            <person name="Butlin R.K."/>
            <person name="Caggese C."/>
            <person name="Calvi B.R."/>
            <person name="Bernardo de Carvalho A."/>
            <person name="Caspi A."/>
            <person name="Castrezana S."/>
            <person name="Celniker S.E."/>
            <person name="Chang J.L."/>
            <person name="Chapple C."/>
            <person name="Chatterji S."/>
            <person name="Chinwalla A."/>
            <person name="Civetta A."/>
            <person name="Clifton S.W."/>
            <person name="Comeron J.M."/>
            <person name="Costello J.C."/>
            <person name="Coyne J.A."/>
            <person name="Daub J."/>
            <person name="David R.G."/>
            <person name="Delcher A.L."/>
            <person name="Delehaunty K."/>
            <person name="Do C.B."/>
            <person name="Ebling H."/>
            <person name="Edwards K."/>
            <person name="Eickbush T."/>
            <person name="Evans J.D."/>
            <person name="Filipski A."/>
            <person name="Findeiss S."/>
            <person name="Freyhult E."/>
            <person name="Fulton L."/>
            <person name="Fulton R."/>
            <person name="Garcia A.C."/>
            <person name="Gardiner A."/>
            <person name="Garfield D.A."/>
            <person name="Garvin B.E."/>
            <person name="Gibson G."/>
            <person name="Gilbert D."/>
            <person name="Gnerre S."/>
            <person name="Godfrey J."/>
            <person name="Good R."/>
            <person name="Gotea V."/>
            <person name="Gravely B."/>
            <person name="Greenberg A.J."/>
            <person name="Griffiths-Jones S."/>
            <person name="Gross S."/>
            <person name="Guigo R."/>
            <person name="Gustafson E.A."/>
            <person name="Haerty W."/>
            <person name="Hahn M.W."/>
            <person name="Halligan D.L."/>
            <person name="Halpern A.L."/>
            <person name="Halter G.M."/>
            <person name="Han M.V."/>
            <person name="Heger A."/>
            <person name="Hillier L."/>
            <person name="Hinrichs A.S."/>
            <person name="Holmes I."/>
            <person name="Hoskins R.A."/>
            <person name="Hubisz M.J."/>
            <person name="Hultmark D."/>
            <person name="Huntley M.A."/>
            <person name="Jaffe D.B."/>
            <person name="Jagadeeshan S."/>
            <person name="Jeck W.R."/>
            <person name="Johnson J."/>
            <person name="Jones C.D."/>
            <person name="Jordan W.C."/>
            <person name="Karpen G.H."/>
            <person name="Kataoka E."/>
            <person name="Keightley P.D."/>
            <person name="Kheradpour P."/>
            <person name="Kirkness E.F."/>
            <person name="Koerich L.B."/>
            <person name="Kristiansen K."/>
            <person name="Kudrna D."/>
            <person name="Kulathinal R.J."/>
            <person name="Kumar S."/>
            <person name="Kwok R."/>
            <person name="Lander E."/>
            <person name="Langley C.H."/>
            <person name="Lapoint R."/>
            <person name="Lazzaro B.P."/>
            <person name="Lee S.J."/>
            <person name="Levesque L."/>
            <person name="Li R."/>
            <person name="Lin C.F."/>
            <person name="Lin M.F."/>
            <person name="Lindblad-Toh K."/>
            <person name="Llopart A."/>
            <person name="Long M."/>
            <person name="Low L."/>
            <person name="Lozovsky E."/>
            <person name="Lu J."/>
            <person name="Luo M."/>
            <person name="Machado C.A."/>
            <person name="Makalowski W."/>
            <person name="Marzo M."/>
            <person name="Matsuda M."/>
            <person name="Matzkin L."/>
            <person name="McAllister B."/>
            <person name="McBride C.S."/>
            <person name="McKernan B."/>
            <person name="McKernan K."/>
            <person name="Mendez-Lago M."/>
            <person name="Minx P."/>
            <person name="Mollenhauer M.U."/>
            <person name="Montooth K."/>
            <person name="Mount S.M."/>
            <person name="Mu X."/>
            <person name="Myers E."/>
            <person name="Negre B."/>
            <person name="Newfeld S."/>
            <person name="Nielsen R."/>
            <person name="Noor M.A."/>
            <person name="O'Grady P."/>
            <person name="Pachter L."/>
            <person name="Papaceit M."/>
            <person name="Parisi M.J."/>
            <person name="Parisi M."/>
            <person name="Parts L."/>
            <person name="Pedersen J.S."/>
            <person name="Pesole G."/>
            <person name="Phillippy A.M."/>
            <person name="Ponting C.P."/>
            <person name="Pop M."/>
            <person name="Porcelli D."/>
            <person name="Powell J.R."/>
            <person name="Prohaska S."/>
            <person name="Pruitt K."/>
            <person name="Puig M."/>
            <person name="Quesneville H."/>
            <person name="Ram K.R."/>
            <person name="Rand D."/>
            <person name="Rasmussen M.D."/>
            <person name="Reed L.K."/>
            <person name="Reenan R."/>
            <person name="Reily A."/>
            <person name="Remington K.A."/>
            <person name="Rieger T.T."/>
            <person name="Ritchie M.G."/>
            <person name="Robin C."/>
            <person name="Rogers Y.H."/>
            <person name="Rohde C."/>
            <person name="Rozas J."/>
            <person name="Rubenfield M.J."/>
            <person name="Ruiz A."/>
            <person name="Russo S."/>
            <person name="Salzberg S.L."/>
            <person name="Sanchez-Gracia A."/>
            <person name="Saranga D.J."/>
            <person name="Sato H."/>
            <person name="Schaeffer S.W."/>
            <person name="Schatz M.C."/>
            <person name="Schlenke T."/>
            <person name="Schwartz R."/>
            <person name="Segarra C."/>
            <person name="Singh R.S."/>
            <person name="Sirot L."/>
            <person name="Sirota M."/>
            <person name="Sisneros N.B."/>
            <person name="Smith C.D."/>
            <person name="Smith T.F."/>
            <person name="Spieth J."/>
            <person name="Stage D.E."/>
            <person name="Stark A."/>
            <person name="Stephan W."/>
            <person name="Strausberg R.L."/>
            <person name="Strempel S."/>
            <person name="Sturgill D."/>
            <person name="Sutton G."/>
            <person name="Sutton G.G."/>
            <person name="Tao W."/>
            <person name="Teichmann S."/>
            <person name="Tobari Y.N."/>
            <person name="Tomimura Y."/>
            <person name="Tsolas J.M."/>
            <person name="Valente V.L."/>
            <person name="Venter E."/>
            <person name="Venter J.C."/>
            <person name="Vicario S."/>
            <person name="Vieira F.G."/>
            <person name="Vilella A.J."/>
            <person name="Villasante A."/>
            <person name="Walenz B."/>
            <person name="Wang J."/>
            <person name="Wasserman M."/>
            <person name="Watts T."/>
            <person name="Wilson D."/>
            <person name="Wilson R.K."/>
            <person name="Wing R.A."/>
            <person name="Wolfner M.F."/>
            <person name="Wong A."/>
            <person name="Wong G.K."/>
            <person name="Wu C.I."/>
            <person name="Wu G."/>
            <person name="Yamamoto D."/>
            <person name="Yang H.P."/>
            <person name="Yang S.P."/>
            <person name="Yorke J.A."/>
            <person name="Yoshida K."/>
            <person name="Zdobnov E."/>
            <person name="Zhang P."/>
            <person name="Zhang Y."/>
            <person name="Zimin A.V."/>
            <person name="Baldwin J."/>
            <person name="Abdouelleil A."/>
            <person name="Abdulkadir J."/>
            <person name="Abebe A."/>
            <person name="Abera B."/>
            <person name="Abreu J."/>
            <person name="Acer S.C."/>
            <person name="Aftuck L."/>
            <person name="Alexander A."/>
            <person name="An P."/>
            <person name="Anderson E."/>
            <person name="Anderson S."/>
            <person name="Arachi H."/>
            <person name="Azer M."/>
            <person name="Bachantsang P."/>
            <person name="Barry A."/>
            <person name="Bayul T."/>
            <person name="Berlin A."/>
            <person name="Bessette D."/>
            <person name="Bloom T."/>
            <person name="Blye J."/>
            <person name="Boguslavskiy L."/>
            <person name="Bonnet C."/>
            <person name="Boukhgalter B."/>
            <person name="Bourzgui I."/>
            <person name="Brown A."/>
            <person name="Cahill P."/>
            <person name="Channer S."/>
            <person name="Cheshatsang Y."/>
            <person name="Chuda L."/>
            <person name="Citroen M."/>
            <person name="Collymore A."/>
            <person name="Cooke P."/>
            <person name="Costello M."/>
            <person name="D'Aco K."/>
            <person name="Daza R."/>
            <person name="De Haan G."/>
            <person name="DeGray S."/>
            <person name="DeMaso C."/>
            <person name="Dhargay N."/>
            <person name="Dooley K."/>
            <person name="Dooley E."/>
            <person name="Doricent M."/>
            <person name="Dorje P."/>
            <person name="Dorjee K."/>
            <person name="Dupes A."/>
            <person name="Elong R."/>
            <person name="Falk J."/>
            <person name="Farina A."/>
            <person name="Faro S."/>
            <person name="Ferguson D."/>
            <person name="Fisher S."/>
            <person name="Foley C.D."/>
            <person name="Franke A."/>
            <person name="Friedrich D."/>
            <person name="Gadbois L."/>
            <person name="Gearin G."/>
            <person name="Gearin C.R."/>
            <person name="Giannoukos G."/>
            <person name="Goode T."/>
            <person name="Graham J."/>
            <person name="Grandbois E."/>
            <person name="Grewal S."/>
            <person name="Gyaltsen K."/>
            <person name="Hafez N."/>
            <person name="Hagos B."/>
            <person name="Hall J."/>
            <person name="Henson C."/>
            <person name="Hollinger A."/>
            <person name="Honan T."/>
            <person name="Huard M.D."/>
            <person name="Hughes L."/>
            <person name="Hurhula B."/>
            <person name="Husby M.E."/>
            <person name="Kamat A."/>
            <person name="Kanga B."/>
            <person name="Kashin S."/>
            <person name="Khazanovich D."/>
            <person name="Kisner P."/>
            <person name="Lance K."/>
            <person name="Lara M."/>
            <person name="Lee W."/>
            <person name="Lennon N."/>
            <person name="Letendre F."/>
            <person name="LeVine R."/>
            <person name="Lipovsky A."/>
            <person name="Liu X."/>
            <person name="Liu J."/>
            <person name="Liu S."/>
            <person name="Lokyitsang T."/>
            <person name="Lokyitsang Y."/>
            <person name="Lubonja R."/>
            <person name="Lui A."/>
            <person name="MacDonald P."/>
            <person name="Magnisalis V."/>
            <person name="Maru K."/>
            <person name="Matthews C."/>
            <person name="McCusker W."/>
            <person name="McDonough S."/>
            <person name="Mehta T."/>
            <person name="Meldrim J."/>
            <person name="Meneus L."/>
            <person name="Mihai O."/>
            <person name="Mihalev A."/>
            <person name="Mihova T."/>
            <person name="Mittelman R."/>
            <person name="Mlenga V."/>
            <person name="Montmayeur A."/>
            <person name="Mulrain L."/>
            <person name="Navidi A."/>
            <person name="Naylor J."/>
            <person name="Negash T."/>
            <person name="Nguyen T."/>
            <person name="Nguyen N."/>
            <person name="Nicol R."/>
            <person name="Norbu C."/>
            <person name="Norbu N."/>
            <person name="Novod N."/>
            <person name="O'Neill B."/>
            <person name="Osman S."/>
            <person name="Markiewicz E."/>
            <person name="Oyono O.L."/>
            <person name="Patti C."/>
            <person name="Phunkhang P."/>
            <person name="Pierre F."/>
            <person name="Priest M."/>
            <person name="Raghuraman S."/>
            <person name="Rege F."/>
            <person name="Reyes R."/>
            <person name="Rise C."/>
            <person name="Rogov P."/>
            <person name="Ross K."/>
            <person name="Ryan E."/>
            <person name="Settipalli S."/>
            <person name="Shea T."/>
            <person name="Sherpa N."/>
            <person name="Shi L."/>
            <person name="Shih D."/>
            <person name="Sparrow T."/>
            <person name="Spaulding J."/>
            <person name="Stalker J."/>
            <person name="Stange-Thomann N."/>
            <person name="Stavropoulos S."/>
            <person name="Stone C."/>
            <person name="Strader C."/>
            <person name="Tesfaye S."/>
            <person name="Thomson T."/>
            <person name="Thoulutsang Y."/>
            <person name="Thoulutsang D."/>
            <person name="Topham K."/>
            <person name="Topping I."/>
            <person name="Tsamla T."/>
            <person name="Vassiliev H."/>
            <person name="Vo A."/>
            <person name="Wangchuk T."/>
            <person name="Wangdi T."/>
            <person name="Weiand M."/>
            <person name="Wilkinson J."/>
            <person name="Wilson A."/>
            <person name="Yadav S."/>
            <person name="Young G."/>
            <person name="Yu Q."/>
            <person name="Zembek L."/>
            <person name="Zhong D."/>
            <person name="Zimmer A."/>
            <person name="Zwirko Z."/>
            <person name="Jaffe D.B."/>
            <person name="Alvarez P."/>
            <person name="Brockman W."/>
            <person name="Butler J."/>
            <person name="Chin C."/>
            <person name="Gnerre S."/>
            <person name="Grabherr M."/>
            <person name="Kleber M."/>
            <person name="Mauceli E."/>
            <person name="MacCallum I."/>
        </authorList>
    </citation>
    <scope>NUCLEOTIDE SEQUENCE [LARGE SCALE GENOMIC DNA]</scope>
    <source>
        <strain evidence="3">Tucson 14024-0371.13</strain>
    </source>
</reference>
<name>B3MGY9_DROAN</name>
<proteinExistence type="predicted"/>
<gene>
    <name evidence="2" type="primary">Dana\GF13695</name>
    <name evidence="2" type="synonym">dana_GLEANR_13701</name>
    <name evidence="2" type="ORF">GF13695</name>
</gene>
<keyword evidence="3" id="KW-1185">Reference proteome</keyword>
<keyword evidence="1" id="KW-0812">Transmembrane</keyword>
<keyword evidence="1" id="KW-1133">Transmembrane helix</keyword>
<evidence type="ECO:0000256" key="1">
    <source>
        <dbReference type="SAM" id="Phobius"/>
    </source>
</evidence>